<sequence length="101" mass="11668">MSKRDDKRNIDGDNSGQDHHPQKTRNRTPSRLVEKLEASKKQVTKMGQDLTRLLEILDEQNPSTMLDLRPRPRPRRSSCGRGDEIKANKHKRPSIDSEDKP</sequence>
<feature type="region of interest" description="Disordered" evidence="1">
    <location>
        <begin position="1"/>
        <end position="33"/>
    </location>
</feature>
<evidence type="ECO:0000313" key="3">
    <source>
        <dbReference type="Proteomes" id="UP001642487"/>
    </source>
</evidence>
<gene>
    <name evidence="2" type="ORF">CITCOLO1_LOCUS20084</name>
</gene>
<reference evidence="2 3" key="1">
    <citation type="submission" date="2024-03" db="EMBL/GenBank/DDBJ databases">
        <authorList>
            <person name="Gkanogiannis A."/>
            <person name="Becerra Lopez-Lavalle L."/>
        </authorList>
    </citation>
    <scope>NUCLEOTIDE SEQUENCE [LARGE SCALE GENOMIC DNA]</scope>
</reference>
<dbReference type="Proteomes" id="UP001642487">
    <property type="component" value="Chromosome 8"/>
</dbReference>
<feature type="compositionally biased region" description="Basic and acidic residues" evidence="1">
    <location>
        <begin position="81"/>
        <end position="101"/>
    </location>
</feature>
<evidence type="ECO:0000313" key="2">
    <source>
        <dbReference type="EMBL" id="CAK9327696.1"/>
    </source>
</evidence>
<name>A0ABP0Z8Q4_9ROSI</name>
<accession>A0ABP0Z8Q4</accession>
<keyword evidence="3" id="KW-1185">Reference proteome</keyword>
<protein>
    <submittedName>
        <fullName evidence="2">Uncharacterized protein</fullName>
    </submittedName>
</protein>
<feature type="non-terminal residue" evidence="2">
    <location>
        <position position="101"/>
    </location>
</feature>
<organism evidence="2 3">
    <name type="scientific">Citrullus colocynthis</name>
    <name type="common">colocynth</name>
    <dbReference type="NCBI Taxonomy" id="252529"/>
    <lineage>
        <taxon>Eukaryota</taxon>
        <taxon>Viridiplantae</taxon>
        <taxon>Streptophyta</taxon>
        <taxon>Embryophyta</taxon>
        <taxon>Tracheophyta</taxon>
        <taxon>Spermatophyta</taxon>
        <taxon>Magnoliopsida</taxon>
        <taxon>eudicotyledons</taxon>
        <taxon>Gunneridae</taxon>
        <taxon>Pentapetalae</taxon>
        <taxon>rosids</taxon>
        <taxon>fabids</taxon>
        <taxon>Cucurbitales</taxon>
        <taxon>Cucurbitaceae</taxon>
        <taxon>Benincaseae</taxon>
        <taxon>Citrullus</taxon>
    </lineage>
</organism>
<feature type="compositionally biased region" description="Basic and acidic residues" evidence="1">
    <location>
        <begin position="1"/>
        <end position="21"/>
    </location>
</feature>
<proteinExistence type="predicted"/>
<feature type="region of interest" description="Disordered" evidence="1">
    <location>
        <begin position="55"/>
        <end position="101"/>
    </location>
</feature>
<dbReference type="EMBL" id="OZ021742">
    <property type="protein sequence ID" value="CAK9327696.1"/>
    <property type="molecule type" value="Genomic_DNA"/>
</dbReference>
<evidence type="ECO:0000256" key="1">
    <source>
        <dbReference type="SAM" id="MobiDB-lite"/>
    </source>
</evidence>